<geneLocation type="plasmid" evidence="1">
    <name>pHRC017</name>
</geneLocation>
<name>I2E1P1_RHIML</name>
<reference evidence="1" key="1">
    <citation type="journal article" date="2012" name="Mol. Plant Microbe Interact.">
        <title>Rhizobial plasmids that cause impaired symbiotic nitrogen fixation and enhanced host invasion.</title>
        <authorList>
            <person name="Crook M.B."/>
            <person name="Lindsay D.P."/>
            <person name="Biggs M.B."/>
            <person name="Bentley J.S."/>
            <person name="Price J.C."/>
            <person name="Clement S.C."/>
            <person name="Clement M.J."/>
            <person name="Long S.R."/>
            <person name="Griffitts J.S."/>
        </authorList>
    </citation>
    <scope>NUCLEOTIDE SEQUENCE</scope>
    <source>
        <strain evidence="1">C017</strain>
        <plasmid evidence="1">pHRC017</plasmid>
    </source>
</reference>
<evidence type="ECO:0000313" key="1">
    <source>
        <dbReference type="EMBL" id="AFJ91409.1"/>
    </source>
</evidence>
<sequence>MAMMPSGPCSQATRNPLVAYHRNLPGEHLTLADTRYRGGKQPAVSWSGLTEEARQTLEAYDFGHRVPFNSDNFGPNLARAYYR</sequence>
<dbReference type="EMBL" id="JQ665880">
    <property type="protein sequence ID" value="AFJ91409.1"/>
    <property type="molecule type" value="Genomic_DNA"/>
</dbReference>
<accession>I2E1P1</accession>
<dbReference type="Pfam" id="PF05630">
    <property type="entry name" value="NPP1"/>
    <property type="match status" value="1"/>
</dbReference>
<organism evidence="1">
    <name type="scientific">Rhizobium meliloti</name>
    <name type="common">Ensifer meliloti</name>
    <name type="synonym">Sinorhizobium meliloti</name>
    <dbReference type="NCBI Taxonomy" id="382"/>
    <lineage>
        <taxon>Bacteria</taxon>
        <taxon>Pseudomonadati</taxon>
        <taxon>Pseudomonadota</taxon>
        <taxon>Alphaproteobacteria</taxon>
        <taxon>Hyphomicrobiales</taxon>
        <taxon>Rhizobiaceae</taxon>
        <taxon>Sinorhizobium/Ensifer group</taxon>
        <taxon>Sinorhizobium</taxon>
    </lineage>
</organism>
<keyword evidence="1" id="KW-0614">Plasmid</keyword>
<dbReference type="InterPro" id="IPR008701">
    <property type="entry name" value="NPP1"/>
</dbReference>
<dbReference type="AlphaFoldDB" id="I2E1P1"/>
<gene>
    <name evidence="1" type="ORF">pHRC017_0281</name>
</gene>
<protein>
    <submittedName>
        <fullName evidence="1">Necrosis-and ethylene-inducing protein</fullName>
    </submittedName>
</protein>
<proteinExistence type="predicted"/>